<comment type="pathway">
    <text evidence="11">Cofactor biosynthesis; ubiquinone biosynthesis.</text>
</comment>
<feature type="transmembrane region" description="Helical" evidence="11">
    <location>
        <begin position="188"/>
        <end position="207"/>
    </location>
</feature>
<keyword evidence="11" id="KW-0460">Magnesium</keyword>
<comment type="similarity">
    <text evidence="3 11">Belongs to the UbiA prenyltransferase family.</text>
</comment>
<comment type="subcellular location">
    <subcellularLocation>
        <location evidence="11">Cell inner membrane</location>
        <topology evidence="11">Multi-pass membrane protein</topology>
    </subcellularLocation>
    <subcellularLocation>
        <location evidence="2">Membrane</location>
        <topology evidence="2">Multi-pass membrane protein</topology>
    </subcellularLocation>
</comment>
<dbReference type="InterPro" id="IPR044878">
    <property type="entry name" value="UbiA_sf"/>
</dbReference>
<dbReference type="Gene3D" id="1.10.357.140">
    <property type="entry name" value="UbiA prenyltransferase"/>
    <property type="match status" value="1"/>
</dbReference>
<keyword evidence="8 11" id="KW-0812">Transmembrane</keyword>
<dbReference type="FunFam" id="1.20.120.1780:FF:000001">
    <property type="entry name" value="4-hydroxybenzoate octaprenyltransferase"/>
    <property type="match status" value="1"/>
</dbReference>
<dbReference type="InterPro" id="IPR000537">
    <property type="entry name" value="UbiA_prenyltransferase"/>
</dbReference>
<evidence type="ECO:0000256" key="8">
    <source>
        <dbReference type="ARBA" id="ARBA00022692"/>
    </source>
</evidence>
<evidence type="ECO:0000256" key="12">
    <source>
        <dbReference type="NCBIfam" id="TIGR01474"/>
    </source>
</evidence>
<name>A0A2C9D373_9HYPH</name>
<keyword evidence="10 11" id="KW-0472">Membrane</keyword>
<comment type="function">
    <text evidence="11">Catalyzes the prenylation of para-hydroxybenzoate (PHB) with an all-trans polyprenyl group. Mediates the second step in the final reaction sequence of ubiquinone-8 (UQ-8) biosynthesis, which is the condensation of the polyisoprenoid side chain with PHB, generating the first membrane-bound Q intermediate 3-octaprenyl-4-hydroxybenzoate.</text>
</comment>
<evidence type="ECO:0000256" key="9">
    <source>
        <dbReference type="ARBA" id="ARBA00022989"/>
    </source>
</evidence>
<dbReference type="PANTHER" id="PTHR11048:SF28">
    <property type="entry name" value="4-HYDROXYBENZOATE POLYPRENYLTRANSFERASE, MITOCHONDRIAL"/>
    <property type="match status" value="1"/>
</dbReference>
<evidence type="ECO:0000313" key="13">
    <source>
        <dbReference type="EMBL" id="SON54639.1"/>
    </source>
</evidence>
<dbReference type="KEGG" id="hdi:HDIA_1098"/>
<dbReference type="GO" id="GO:0005886">
    <property type="term" value="C:plasma membrane"/>
    <property type="evidence" value="ECO:0007669"/>
    <property type="project" value="UniProtKB-SubCell"/>
</dbReference>
<evidence type="ECO:0000256" key="3">
    <source>
        <dbReference type="ARBA" id="ARBA00005985"/>
    </source>
</evidence>
<dbReference type="RefSeq" id="WP_099555120.1">
    <property type="nucleotide sequence ID" value="NZ_LT960614.1"/>
</dbReference>
<reference evidence="14" key="1">
    <citation type="submission" date="2017-09" db="EMBL/GenBank/DDBJ databases">
        <title>Genome sequence of Nannocystis excedens DSM 71.</title>
        <authorList>
            <person name="Blom J."/>
        </authorList>
    </citation>
    <scope>NUCLEOTIDE SEQUENCE [LARGE SCALE GENOMIC DNA]</scope>
    <source>
        <strain evidence="14">type strain: E19</strain>
    </source>
</reference>
<organism evidence="13 14">
    <name type="scientific">Hartmannibacter diazotrophicus</name>
    <dbReference type="NCBI Taxonomy" id="1482074"/>
    <lineage>
        <taxon>Bacteria</taxon>
        <taxon>Pseudomonadati</taxon>
        <taxon>Pseudomonadota</taxon>
        <taxon>Alphaproteobacteria</taxon>
        <taxon>Hyphomicrobiales</taxon>
        <taxon>Pleomorphomonadaceae</taxon>
        <taxon>Hartmannibacter</taxon>
    </lineage>
</organism>
<keyword evidence="9 11" id="KW-1133">Transmembrane helix</keyword>
<keyword evidence="14" id="KW-1185">Reference proteome</keyword>
<dbReference type="OrthoDB" id="9782418at2"/>
<keyword evidence="7 11" id="KW-0831">Ubiquinone biosynthesis</keyword>
<protein>
    <recommendedName>
        <fullName evidence="11 12">4-hydroxybenzoate octaprenyltransferase</fullName>
        <ecNumber evidence="11 12">2.5.1.39</ecNumber>
    </recommendedName>
    <alternativeName>
        <fullName evidence="11">4-HB polyprenyltransferase</fullName>
    </alternativeName>
</protein>
<dbReference type="Pfam" id="PF01040">
    <property type="entry name" value="UbiA"/>
    <property type="match status" value="1"/>
</dbReference>
<dbReference type="GO" id="GO:0006744">
    <property type="term" value="P:ubiquinone biosynthetic process"/>
    <property type="evidence" value="ECO:0007669"/>
    <property type="project" value="UniProtKB-UniRule"/>
</dbReference>
<dbReference type="EMBL" id="LT960614">
    <property type="protein sequence ID" value="SON54639.1"/>
    <property type="molecule type" value="Genomic_DNA"/>
</dbReference>
<dbReference type="Gene3D" id="1.20.120.1780">
    <property type="entry name" value="UbiA prenyltransferase"/>
    <property type="match status" value="1"/>
</dbReference>
<gene>
    <name evidence="11 13" type="primary">ubiA</name>
    <name evidence="13" type="ORF">HDIA_1098</name>
</gene>
<feature type="transmembrane region" description="Helical" evidence="11">
    <location>
        <begin position="235"/>
        <end position="252"/>
    </location>
</feature>
<comment type="catalytic activity">
    <reaction evidence="11">
        <text>all-trans-octaprenyl diphosphate + 4-hydroxybenzoate = 4-hydroxy-3-(all-trans-octaprenyl)benzoate + diphosphate</text>
        <dbReference type="Rhea" id="RHEA:27782"/>
        <dbReference type="ChEBI" id="CHEBI:1617"/>
        <dbReference type="ChEBI" id="CHEBI:17879"/>
        <dbReference type="ChEBI" id="CHEBI:33019"/>
        <dbReference type="ChEBI" id="CHEBI:57711"/>
        <dbReference type="EC" id="2.5.1.39"/>
    </reaction>
</comment>
<dbReference type="UniPathway" id="UPA00232"/>
<dbReference type="InterPro" id="IPR030470">
    <property type="entry name" value="UbiA_prenylTrfase_CS"/>
</dbReference>
<comment type="cofactor">
    <cofactor evidence="1 11">
        <name>Mg(2+)</name>
        <dbReference type="ChEBI" id="CHEBI:18420"/>
    </cofactor>
</comment>
<evidence type="ECO:0000256" key="7">
    <source>
        <dbReference type="ARBA" id="ARBA00022688"/>
    </source>
</evidence>
<evidence type="ECO:0000256" key="4">
    <source>
        <dbReference type="ARBA" id="ARBA00022475"/>
    </source>
</evidence>
<dbReference type="NCBIfam" id="TIGR01474">
    <property type="entry name" value="ubiA_proteo"/>
    <property type="match status" value="1"/>
</dbReference>
<dbReference type="FunFam" id="1.10.357.140:FF:000003">
    <property type="entry name" value="4-hydroxybenzoate polyprenyltransferase, mitochondrial"/>
    <property type="match status" value="1"/>
</dbReference>
<sequence length="317" mass="34484">MSNSSDNHTVADARPGNWVDRHAPPALRPYAQLARFDRPIGWWLLMWPCWWSAALVAGATGAPWPNPWHLALFMIGSIVMRGAGCTWNDITDRDIDAKVERTRSRPIPAGRVGVRQAVAFMVFLGLVGLLVLVQFNAFTIVLGIASLLVVVVYPFMKRLTGHPQIVLGLAFSWGALVGWSATTGSLEVAPLVFFIGCVFWVVGYDTIYAHQDREDDALIGLGSTALTYGEKTKPFLAGCFMATLLLFVIAFVAAGAGLIAFVGLAGFALQLAWQVTRLDINDGALCLRIFKSNSKAGWILFVGLTADTLLRSAIQTF</sequence>
<evidence type="ECO:0000256" key="6">
    <source>
        <dbReference type="ARBA" id="ARBA00022679"/>
    </source>
</evidence>
<dbReference type="EC" id="2.5.1.39" evidence="11 12"/>
<dbReference type="GO" id="GO:0008412">
    <property type="term" value="F:4-hydroxybenzoate polyprenyltransferase activity"/>
    <property type="evidence" value="ECO:0007669"/>
    <property type="project" value="UniProtKB-UniRule"/>
</dbReference>
<evidence type="ECO:0000256" key="10">
    <source>
        <dbReference type="ARBA" id="ARBA00023136"/>
    </source>
</evidence>
<keyword evidence="4 11" id="KW-1003">Cell membrane</keyword>
<dbReference type="InterPro" id="IPR006370">
    <property type="entry name" value="HB_polyprenyltransferase-like"/>
</dbReference>
<dbReference type="PROSITE" id="PS00943">
    <property type="entry name" value="UBIA"/>
    <property type="match status" value="1"/>
</dbReference>
<evidence type="ECO:0000256" key="11">
    <source>
        <dbReference type="HAMAP-Rule" id="MF_01635"/>
    </source>
</evidence>
<dbReference type="AlphaFoldDB" id="A0A2C9D373"/>
<feature type="transmembrane region" description="Helical" evidence="11">
    <location>
        <begin position="42"/>
        <end position="64"/>
    </location>
</feature>
<dbReference type="HAMAP" id="MF_01635">
    <property type="entry name" value="UbiA"/>
    <property type="match status" value="1"/>
</dbReference>
<keyword evidence="5 11" id="KW-0997">Cell inner membrane</keyword>
<dbReference type="CDD" id="cd13959">
    <property type="entry name" value="PT_UbiA_COQ2"/>
    <property type="match status" value="1"/>
</dbReference>
<evidence type="ECO:0000256" key="5">
    <source>
        <dbReference type="ARBA" id="ARBA00022519"/>
    </source>
</evidence>
<accession>A0A2C9D373</accession>
<dbReference type="PANTHER" id="PTHR11048">
    <property type="entry name" value="PRENYLTRANSFERASES"/>
    <property type="match status" value="1"/>
</dbReference>
<feature type="transmembrane region" description="Helical" evidence="11">
    <location>
        <begin position="165"/>
        <end position="182"/>
    </location>
</feature>
<dbReference type="Proteomes" id="UP000223606">
    <property type="component" value="Chromosome 1"/>
</dbReference>
<proteinExistence type="inferred from homology"/>
<evidence type="ECO:0000256" key="2">
    <source>
        <dbReference type="ARBA" id="ARBA00004141"/>
    </source>
</evidence>
<evidence type="ECO:0000256" key="1">
    <source>
        <dbReference type="ARBA" id="ARBA00001946"/>
    </source>
</evidence>
<feature type="transmembrane region" description="Helical" evidence="11">
    <location>
        <begin position="137"/>
        <end position="156"/>
    </location>
</feature>
<evidence type="ECO:0000313" key="14">
    <source>
        <dbReference type="Proteomes" id="UP000223606"/>
    </source>
</evidence>
<keyword evidence="6 11" id="KW-0808">Transferase</keyword>
<dbReference type="InterPro" id="IPR039653">
    <property type="entry name" value="Prenyltransferase"/>
</dbReference>